<organism evidence="1 2">
    <name type="scientific">Shewanella decolorationis S12</name>
    <dbReference type="NCBI Taxonomy" id="1353536"/>
    <lineage>
        <taxon>Bacteria</taxon>
        <taxon>Pseudomonadati</taxon>
        <taxon>Pseudomonadota</taxon>
        <taxon>Gammaproteobacteria</taxon>
        <taxon>Alteromonadales</taxon>
        <taxon>Shewanellaceae</taxon>
        <taxon>Shewanella</taxon>
    </lineage>
</organism>
<evidence type="ECO:0000313" key="2">
    <source>
        <dbReference type="Proteomes" id="UP000017548"/>
    </source>
</evidence>
<dbReference type="Pfam" id="PF13148">
    <property type="entry name" value="DUF3987"/>
    <property type="match status" value="1"/>
</dbReference>
<protein>
    <recommendedName>
        <fullName evidence="3">DUF3987 domain-containing protein</fullName>
    </recommendedName>
</protein>
<accession>A0ABN0PJV9</accession>
<reference evidence="1 2" key="1">
    <citation type="journal article" date="2013" name="Genome Announc.">
        <title>Draft Genome Sequence of Shewanella decolorationis S12, a Dye-Degrading Bacterium Isolated from a Wastewater Treatment Plant.</title>
        <authorList>
            <person name="Xu M."/>
            <person name="Fang Y."/>
            <person name="Liu J."/>
            <person name="Chen X."/>
            <person name="Sun G."/>
            <person name="Guo J."/>
            <person name="Hua Z."/>
            <person name="Tu Q."/>
            <person name="Wu L."/>
            <person name="Zhou J."/>
            <person name="Liu X."/>
        </authorList>
    </citation>
    <scope>NUCLEOTIDE SEQUENCE [LARGE SCALE GENOMIC DNA]</scope>
    <source>
        <strain evidence="1 2">S12</strain>
    </source>
</reference>
<comment type="caution">
    <text evidence="1">The sequence shown here is derived from an EMBL/GenBank/DDBJ whole genome shotgun (WGS) entry which is preliminary data.</text>
</comment>
<evidence type="ECO:0008006" key="3">
    <source>
        <dbReference type="Google" id="ProtNLM"/>
    </source>
</evidence>
<dbReference type="Proteomes" id="UP000017548">
    <property type="component" value="Unassembled WGS sequence"/>
</dbReference>
<evidence type="ECO:0000313" key="1">
    <source>
        <dbReference type="EMBL" id="ESE40313.1"/>
    </source>
</evidence>
<keyword evidence="2" id="KW-1185">Reference proteome</keyword>
<dbReference type="InterPro" id="IPR025048">
    <property type="entry name" value="DUF3987"/>
</dbReference>
<gene>
    <name evidence="1" type="ORF">SHD_3065</name>
</gene>
<proteinExistence type="predicted"/>
<sequence length="317" mass="35572">MSQRYQDRKIAPRRGSKKRNITFPVSNGFLHRIGDGTLLDDTIVETQLITQAAYPLIVSTALTAISTALQGHIDVELPTGKICPISLNLLTCADSGERKSTVENLLMEGIKNHQKKRELTCKEQLIKYEILREVHDAKTKSLKRKLLRNSGAEIEVNNLLQELVEHEEKQPQRPKAFRILYEDSTIEALTFGLKNDSPHACLGSSEGGVLMNSALMSNTPVLNAIWSGDDVTVARKTTDSYTLSGVRLTTHIMIQPQALKRFMDKSQDVVRGNGYLSRFLVCFPMPLSGGRKTNGITYEKEFINEFNQRIEELLEGK</sequence>
<name>A0ABN0PJV9_9GAMM</name>
<dbReference type="EMBL" id="AXZL01000072">
    <property type="protein sequence ID" value="ESE40313.1"/>
    <property type="molecule type" value="Genomic_DNA"/>
</dbReference>